<dbReference type="InterPro" id="IPR029058">
    <property type="entry name" value="AB_hydrolase_fold"/>
</dbReference>
<feature type="domain" description="AB hydrolase-1" evidence="1">
    <location>
        <begin position="6"/>
        <end position="245"/>
    </location>
</feature>
<dbReference type="Proteomes" id="UP000027920">
    <property type="component" value="Unassembled WGS sequence"/>
</dbReference>
<dbReference type="PANTHER" id="PTHR37017:SF13">
    <property type="entry name" value="AB HYDROLASE-1 DOMAIN-CONTAINING PROTEIN"/>
    <property type="match status" value="1"/>
</dbReference>
<evidence type="ECO:0000313" key="2">
    <source>
        <dbReference type="EMBL" id="KEF60579.1"/>
    </source>
</evidence>
<comment type="caution">
    <text evidence="2">The sequence shown here is derived from an EMBL/GenBank/DDBJ whole genome shotgun (WGS) entry which is preliminary data.</text>
</comment>
<sequence>MSKPALILVPGSFAKAELYDSFVEKVKLHGLEFEVVDLPSTIDRFPEPPATVAIDAAAIQAIASKYIEQGKEVHIHTHSYGGIPGTESIKGISKSAREVRGLKGGVSRIVYTTSLALPVGVCLKDGMGDNLPDFLTLINQGDYMSTDPVANSKLTFSGLPDEEALRLANNMSVHSVASYESPLTYPGYRDVDVSYIVCDEDLIIPLQAQEQMIEFLKQDTGKVVDVYHIKAGHAPHASEPVLLAELFQKIAVQAS</sequence>
<gene>
    <name evidence="2" type="ORF">A1O9_02140</name>
</gene>
<dbReference type="InterPro" id="IPR000073">
    <property type="entry name" value="AB_hydrolase_1"/>
</dbReference>
<dbReference type="HOGENOM" id="CLU_046066_1_0_1"/>
<dbReference type="InterPro" id="IPR052897">
    <property type="entry name" value="Sec-Metab_Biosynth_Hydrolase"/>
</dbReference>
<dbReference type="VEuPathDB" id="FungiDB:A1O9_02140"/>
<accession>A0A072PKD1</accession>
<evidence type="ECO:0000313" key="3">
    <source>
        <dbReference type="Proteomes" id="UP000027920"/>
    </source>
</evidence>
<dbReference type="Gene3D" id="3.40.50.1820">
    <property type="entry name" value="alpha/beta hydrolase"/>
    <property type="match status" value="1"/>
</dbReference>
<evidence type="ECO:0000259" key="1">
    <source>
        <dbReference type="Pfam" id="PF12697"/>
    </source>
</evidence>
<dbReference type="SUPFAM" id="SSF53474">
    <property type="entry name" value="alpha/beta-Hydrolases"/>
    <property type="match status" value="1"/>
</dbReference>
<dbReference type="Pfam" id="PF12697">
    <property type="entry name" value="Abhydrolase_6"/>
    <property type="match status" value="1"/>
</dbReference>
<keyword evidence="3" id="KW-1185">Reference proteome</keyword>
<dbReference type="EMBL" id="AMGV01000002">
    <property type="protein sequence ID" value="KEF60579.1"/>
    <property type="molecule type" value="Genomic_DNA"/>
</dbReference>
<dbReference type="AlphaFoldDB" id="A0A072PKD1"/>
<dbReference type="OrthoDB" id="1263307at2759"/>
<dbReference type="PANTHER" id="PTHR37017">
    <property type="entry name" value="AB HYDROLASE-1 DOMAIN-CONTAINING PROTEIN-RELATED"/>
    <property type="match status" value="1"/>
</dbReference>
<dbReference type="STRING" id="1182545.A0A072PKD1"/>
<dbReference type="GeneID" id="25277085"/>
<proteinExistence type="predicted"/>
<dbReference type="RefSeq" id="XP_013263169.1">
    <property type="nucleotide sequence ID" value="XM_013407715.1"/>
</dbReference>
<reference evidence="2 3" key="1">
    <citation type="submission" date="2013-03" db="EMBL/GenBank/DDBJ databases">
        <title>The Genome Sequence of Exophiala aquamarina CBS 119918.</title>
        <authorList>
            <consortium name="The Broad Institute Genomics Platform"/>
            <person name="Cuomo C."/>
            <person name="de Hoog S."/>
            <person name="Gorbushina A."/>
            <person name="Walker B."/>
            <person name="Young S.K."/>
            <person name="Zeng Q."/>
            <person name="Gargeya S."/>
            <person name="Fitzgerald M."/>
            <person name="Haas B."/>
            <person name="Abouelleil A."/>
            <person name="Allen A.W."/>
            <person name="Alvarado L."/>
            <person name="Arachchi H.M."/>
            <person name="Berlin A.M."/>
            <person name="Chapman S.B."/>
            <person name="Gainer-Dewar J."/>
            <person name="Goldberg J."/>
            <person name="Griggs A."/>
            <person name="Gujja S."/>
            <person name="Hansen M."/>
            <person name="Howarth C."/>
            <person name="Imamovic A."/>
            <person name="Ireland A."/>
            <person name="Larimer J."/>
            <person name="McCowan C."/>
            <person name="Murphy C."/>
            <person name="Pearson M."/>
            <person name="Poon T.W."/>
            <person name="Priest M."/>
            <person name="Roberts A."/>
            <person name="Saif S."/>
            <person name="Shea T."/>
            <person name="Sisk P."/>
            <person name="Sykes S."/>
            <person name="Wortman J."/>
            <person name="Nusbaum C."/>
            <person name="Birren B."/>
        </authorList>
    </citation>
    <scope>NUCLEOTIDE SEQUENCE [LARGE SCALE GENOMIC DNA]</scope>
    <source>
        <strain evidence="2 3">CBS 119918</strain>
    </source>
</reference>
<organism evidence="2 3">
    <name type="scientific">Exophiala aquamarina CBS 119918</name>
    <dbReference type="NCBI Taxonomy" id="1182545"/>
    <lineage>
        <taxon>Eukaryota</taxon>
        <taxon>Fungi</taxon>
        <taxon>Dikarya</taxon>
        <taxon>Ascomycota</taxon>
        <taxon>Pezizomycotina</taxon>
        <taxon>Eurotiomycetes</taxon>
        <taxon>Chaetothyriomycetidae</taxon>
        <taxon>Chaetothyriales</taxon>
        <taxon>Herpotrichiellaceae</taxon>
        <taxon>Exophiala</taxon>
    </lineage>
</organism>
<protein>
    <recommendedName>
        <fullName evidence="1">AB hydrolase-1 domain-containing protein</fullName>
    </recommendedName>
</protein>
<name>A0A072PKD1_9EURO</name>